<dbReference type="RefSeq" id="WP_155478725.1">
    <property type="nucleotide sequence ID" value="NZ_WNKV01000003.1"/>
</dbReference>
<comment type="caution">
    <text evidence="2">The sequence shown here is derived from an EMBL/GenBank/DDBJ whole genome shotgun (WGS) entry which is preliminary data.</text>
</comment>
<dbReference type="AlphaFoldDB" id="A0A9X4XI17"/>
<dbReference type="EMBL" id="WNKV01000003">
    <property type="protein sequence ID" value="MTW15435.1"/>
    <property type="molecule type" value="Genomic_DNA"/>
</dbReference>
<feature type="non-terminal residue" evidence="2">
    <location>
        <position position="63"/>
    </location>
</feature>
<dbReference type="SUPFAM" id="SSF51556">
    <property type="entry name" value="Metallo-dependent hydrolases"/>
    <property type="match status" value="1"/>
</dbReference>
<evidence type="ECO:0000313" key="2">
    <source>
        <dbReference type="EMBL" id="MTW15435.1"/>
    </source>
</evidence>
<feature type="compositionally biased region" description="Gly residues" evidence="1">
    <location>
        <begin position="15"/>
        <end position="26"/>
    </location>
</feature>
<gene>
    <name evidence="2" type="ORF">GJ689_04345</name>
</gene>
<dbReference type="InterPro" id="IPR032466">
    <property type="entry name" value="Metal_Hydrolase"/>
</dbReference>
<accession>A0A9X4XI17</accession>
<protein>
    <recommendedName>
        <fullName evidence="4">Urease</fullName>
    </recommendedName>
</protein>
<feature type="region of interest" description="Disordered" evidence="1">
    <location>
        <begin position="1"/>
        <end position="29"/>
    </location>
</feature>
<reference evidence="2 3" key="1">
    <citation type="submission" date="2019-11" db="EMBL/GenBank/DDBJ databases">
        <title>Whole-genome sequence of Rhodoplanes serenus DSM 18633, type strain.</title>
        <authorList>
            <person name="Kyndt J.A."/>
            <person name="Meyer T.E."/>
        </authorList>
    </citation>
    <scope>NUCLEOTIDE SEQUENCE [LARGE SCALE GENOMIC DNA]</scope>
    <source>
        <strain evidence="2 3">DSM 18633</strain>
    </source>
</reference>
<dbReference type="Proteomes" id="UP000438991">
    <property type="component" value="Unassembled WGS sequence"/>
</dbReference>
<organism evidence="2 3">
    <name type="scientific">Rhodoplanes serenus</name>
    <dbReference type="NCBI Taxonomy" id="200615"/>
    <lineage>
        <taxon>Bacteria</taxon>
        <taxon>Pseudomonadati</taxon>
        <taxon>Pseudomonadota</taxon>
        <taxon>Alphaproteobacteria</taxon>
        <taxon>Hyphomicrobiales</taxon>
        <taxon>Nitrobacteraceae</taxon>
        <taxon>Rhodoplanes</taxon>
    </lineage>
</organism>
<dbReference type="Gene3D" id="3.20.20.140">
    <property type="entry name" value="Metal-dependent hydrolases"/>
    <property type="match status" value="1"/>
</dbReference>
<evidence type="ECO:0008006" key="4">
    <source>
        <dbReference type="Google" id="ProtNLM"/>
    </source>
</evidence>
<sequence>MDWVVGAPLPTGGPDRTGGSAGGGSAAGAPAPLRLGGAAALVEMIEAGACAMKLHEDWGTTPA</sequence>
<evidence type="ECO:0000256" key="1">
    <source>
        <dbReference type="SAM" id="MobiDB-lite"/>
    </source>
</evidence>
<evidence type="ECO:0000313" key="3">
    <source>
        <dbReference type="Proteomes" id="UP000438991"/>
    </source>
</evidence>
<name>A0A9X4XI17_9BRAD</name>
<proteinExistence type="predicted"/>